<dbReference type="GO" id="GO:0016020">
    <property type="term" value="C:membrane"/>
    <property type="evidence" value="ECO:0007669"/>
    <property type="project" value="UniProtKB-SubCell"/>
</dbReference>
<dbReference type="GO" id="GO:0000156">
    <property type="term" value="F:phosphorelay response regulator activity"/>
    <property type="evidence" value="ECO:0007669"/>
    <property type="project" value="TreeGrafter"/>
</dbReference>
<keyword evidence="8" id="KW-0067">ATP-binding</keyword>
<dbReference type="CDD" id="cd06225">
    <property type="entry name" value="HAMP"/>
    <property type="match status" value="1"/>
</dbReference>
<dbReference type="InterPro" id="IPR000014">
    <property type="entry name" value="PAS"/>
</dbReference>
<evidence type="ECO:0000256" key="8">
    <source>
        <dbReference type="ARBA" id="ARBA00022840"/>
    </source>
</evidence>
<dbReference type="InterPro" id="IPR050351">
    <property type="entry name" value="BphY/WalK/GraS-like"/>
</dbReference>
<evidence type="ECO:0000256" key="7">
    <source>
        <dbReference type="ARBA" id="ARBA00022777"/>
    </source>
</evidence>
<evidence type="ECO:0000256" key="12">
    <source>
        <dbReference type="SAM" id="Phobius"/>
    </source>
</evidence>
<evidence type="ECO:0000256" key="5">
    <source>
        <dbReference type="ARBA" id="ARBA00022692"/>
    </source>
</evidence>
<dbReference type="NCBIfam" id="TIGR00229">
    <property type="entry name" value="sensory_box"/>
    <property type="match status" value="1"/>
</dbReference>
<dbReference type="SUPFAM" id="SSF158472">
    <property type="entry name" value="HAMP domain-like"/>
    <property type="match status" value="1"/>
</dbReference>
<feature type="domain" description="PAS" evidence="13">
    <location>
        <begin position="274"/>
        <end position="356"/>
    </location>
</feature>
<dbReference type="InterPro" id="IPR035965">
    <property type="entry name" value="PAS-like_dom_sf"/>
</dbReference>
<keyword evidence="6" id="KW-0547">Nucleotide-binding</keyword>
<protein>
    <recommendedName>
        <fullName evidence="3">histidine kinase</fullName>
        <ecNumber evidence="3">2.7.13.3</ecNumber>
    </recommendedName>
</protein>
<dbReference type="PROSITE" id="PS50112">
    <property type="entry name" value="PAS"/>
    <property type="match status" value="1"/>
</dbReference>
<dbReference type="GO" id="GO:0000155">
    <property type="term" value="F:phosphorelay sensor kinase activity"/>
    <property type="evidence" value="ECO:0007669"/>
    <property type="project" value="InterPro"/>
</dbReference>
<dbReference type="SMART" id="SM00388">
    <property type="entry name" value="HisKA"/>
    <property type="match status" value="1"/>
</dbReference>
<dbReference type="InterPro" id="IPR013767">
    <property type="entry name" value="PAS_fold"/>
</dbReference>
<feature type="transmembrane region" description="Helical" evidence="12">
    <location>
        <begin position="192"/>
        <end position="211"/>
    </location>
</feature>
<accession>A0A1J1CC78</accession>
<dbReference type="SMART" id="SM00304">
    <property type="entry name" value="HAMP"/>
    <property type="match status" value="1"/>
</dbReference>
<evidence type="ECO:0000256" key="4">
    <source>
        <dbReference type="ARBA" id="ARBA00022679"/>
    </source>
</evidence>
<evidence type="ECO:0000256" key="11">
    <source>
        <dbReference type="ARBA" id="ARBA00023136"/>
    </source>
</evidence>
<keyword evidence="4" id="KW-0808">Transferase</keyword>
<organism evidence="15 16">
    <name type="scientific">Caldithrix abyssi DSM 13497</name>
    <dbReference type="NCBI Taxonomy" id="880073"/>
    <lineage>
        <taxon>Bacteria</taxon>
        <taxon>Pseudomonadati</taxon>
        <taxon>Calditrichota</taxon>
        <taxon>Calditrichia</taxon>
        <taxon>Calditrichales</taxon>
        <taxon>Calditrichaceae</taxon>
        <taxon>Caldithrix</taxon>
    </lineage>
</organism>
<dbReference type="GO" id="GO:0030295">
    <property type="term" value="F:protein kinase activator activity"/>
    <property type="evidence" value="ECO:0007669"/>
    <property type="project" value="TreeGrafter"/>
</dbReference>
<keyword evidence="7 15" id="KW-0418">Kinase</keyword>
<dbReference type="EC" id="2.7.13.3" evidence="3"/>
<dbReference type="PANTHER" id="PTHR42878">
    <property type="entry name" value="TWO-COMPONENT HISTIDINE KINASE"/>
    <property type="match status" value="1"/>
</dbReference>
<dbReference type="Gene3D" id="3.30.450.20">
    <property type="entry name" value="PAS domain"/>
    <property type="match status" value="1"/>
</dbReference>
<dbReference type="AlphaFoldDB" id="A0A1J1CC78"/>
<sequence length="504" mass="57671">MTIEIRSMKSLRYKIGLGYLFIILANIVMVVFVIYHIRQLSQPITQILSEKYRNVNAAENMKLALAQQEAAQFSMIEEGFDSTLYYNFNTYKNEFLNWHQRAIEGVALPEEPEILDSLMFAFRHYLADSDSLQKMLHGGFSYRQIKKFHYYVVFPQVKTIDSLCTVLKEVNLTAINEANLTAQKISRKTTSVIVLFSIFLIVISMVASLYLTRRIVRPIRQTTDTVKKIGRGQLDQKVAIDSDDEIGQLAAEFNKMTGRLAAYEKMNIEQIIVEKRKSEAIISSIPAAIIVTDANGSIILMNDVARGLFNLEKNDLSDKKITELINHQAITRLFSPDASKQKKEKSGLISLTLNNEVTFFEMRSIFVLDRHKHVQNVVILLQDVTSFKKLERLKSEFMATISHELKTPLTSLNMTIDILLRRVKGPLNQTQLDLLQGAQNDIKRLKAFVTELLEYSRIESGNYPLNLQSIEVEQLIAYAARPFLQSFSKKNITFKNTIRAPLKI</sequence>
<evidence type="ECO:0000256" key="2">
    <source>
        <dbReference type="ARBA" id="ARBA00004141"/>
    </source>
</evidence>
<dbReference type="Gene3D" id="6.10.340.10">
    <property type="match status" value="1"/>
</dbReference>
<dbReference type="Gene3D" id="1.10.287.130">
    <property type="match status" value="1"/>
</dbReference>
<evidence type="ECO:0000256" key="1">
    <source>
        <dbReference type="ARBA" id="ARBA00000085"/>
    </source>
</evidence>
<dbReference type="KEGG" id="caby:Cabys_3561"/>
<evidence type="ECO:0000256" key="3">
    <source>
        <dbReference type="ARBA" id="ARBA00012438"/>
    </source>
</evidence>
<proteinExistence type="predicted"/>
<keyword evidence="9 12" id="KW-1133">Transmembrane helix</keyword>
<dbReference type="SUPFAM" id="SSF47384">
    <property type="entry name" value="Homodimeric domain of signal transducing histidine kinase"/>
    <property type="match status" value="1"/>
</dbReference>
<keyword evidence="5 12" id="KW-0812">Transmembrane</keyword>
<evidence type="ECO:0000259" key="14">
    <source>
        <dbReference type="PROSITE" id="PS50885"/>
    </source>
</evidence>
<dbReference type="InterPro" id="IPR036097">
    <property type="entry name" value="HisK_dim/P_sf"/>
</dbReference>
<dbReference type="GO" id="GO:0007234">
    <property type="term" value="P:osmosensory signaling via phosphorelay pathway"/>
    <property type="evidence" value="ECO:0007669"/>
    <property type="project" value="TreeGrafter"/>
</dbReference>
<evidence type="ECO:0000256" key="9">
    <source>
        <dbReference type="ARBA" id="ARBA00022989"/>
    </source>
</evidence>
<evidence type="ECO:0000256" key="10">
    <source>
        <dbReference type="ARBA" id="ARBA00023012"/>
    </source>
</evidence>
<dbReference type="Proteomes" id="UP000183868">
    <property type="component" value="Chromosome"/>
</dbReference>
<feature type="transmembrane region" description="Helical" evidence="12">
    <location>
        <begin position="16"/>
        <end position="37"/>
    </location>
</feature>
<dbReference type="Pfam" id="PF00672">
    <property type="entry name" value="HAMP"/>
    <property type="match status" value="1"/>
</dbReference>
<comment type="subcellular location">
    <subcellularLocation>
        <location evidence="2">Membrane</location>
        <topology evidence="2">Multi-pass membrane protein</topology>
    </subcellularLocation>
</comment>
<dbReference type="Pfam" id="PF00512">
    <property type="entry name" value="HisKA"/>
    <property type="match status" value="1"/>
</dbReference>
<evidence type="ECO:0000313" key="15">
    <source>
        <dbReference type="EMBL" id="APF20307.1"/>
    </source>
</evidence>
<dbReference type="RefSeq" id="WP_169833729.1">
    <property type="nucleotide sequence ID" value="NZ_CP018099.1"/>
</dbReference>
<evidence type="ECO:0000259" key="13">
    <source>
        <dbReference type="PROSITE" id="PS50112"/>
    </source>
</evidence>
<evidence type="ECO:0000256" key="6">
    <source>
        <dbReference type="ARBA" id="ARBA00022741"/>
    </source>
</evidence>
<name>A0A1J1CC78_CALAY</name>
<comment type="catalytic activity">
    <reaction evidence="1">
        <text>ATP + protein L-histidine = ADP + protein N-phospho-L-histidine.</text>
        <dbReference type="EC" id="2.7.13.3"/>
    </reaction>
</comment>
<reference evidence="15 16" key="1">
    <citation type="submission" date="2016-11" db="EMBL/GenBank/DDBJ databases">
        <title>Genomic analysis of Caldithrix abyssi and proposal of a novel bacterial phylum Caldithrichaeota.</title>
        <authorList>
            <person name="Kublanov I."/>
            <person name="Sigalova O."/>
            <person name="Gavrilov S."/>
            <person name="Lebedinsky A."/>
            <person name="Ivanova N."/>
            <person name="Daum C."/>
            <person name="Reddy T."/>
            <person name="Klenk H.P."/>
            <person name="Goker M."/>
            <person name="Reva O."/>
            <person name="Miroshnichenko M."/>
            <person name="Kyprides N."/>
            <person name="Woyke T."/>
            <person name="Gelfand M."/>
        </authorList>
    </citation>
    <scope>NUCLEOTIDE SEQUENCE [LARGE SCALE GENOMIC DNA]</scope>
    <source>
        <strain evidence="15 16">LF13</strain>
    </source>
</reference>
<dbReference type="Pfam" id="PF00989">
    <property type="entry name" value="PAS"/>
    <property type="match status" value="1"/>
</dbReference>
<dbReference type="EMBL" id="CP018099">
    <property type="protein sequence ID" value="APF20307.1"/>
    <property type="molecule type" value="Genomic_DNA"/>
</dbReference>
<dbReference type="InterPro" id="IPR003660">
    <property type="entry name" value="HAMP_dom"/>
</dbReference>
<dbReference type="GO" id="GO:0006355">
    <property type="term" value="P:regulation of DNA-templated transcription"/>
    <property type="evidence" value="ECO:0007669"/>
    <property type="project" value="InterPro"/>
</dbReference>
<gene>
    <name evidence="15" type="ORF">Cabys_3561</name>
</gene>
<keyword evidence="10" id="KW-0902">Two-component regulatory system</keyword>
<dbReference type="GO" id="GO:0005524">
    <property type="term" value="F:ATP binding"/>
    <property type="evidence" value="ECO:0007669"/>
    <property type="project" value="UniProtKB-KW"/>
</dbReference>
<dbReference type="PANTHER" id="PTHR42878:SF7">
    <property type="entry name" value="SENSOR HISTIDINE KINASE GLRK"/>
    <property type="match status" value="1"/>
</dbReference>
<dbReference type="InterPro" id="IPR003661">
    <property type="entry name" value="HisK_dim/P_dom"/>
</dbReference>
<dbReference type="CDD" id="cd00082">
    <property type="entry name" value="HisKA"/>
    <property type="match status" value="1"/>
</dbReference>
<evidence type="ECO:0000313" key="16">
    <source>
        <dbReference type="Proteomes" id="UP000183868"/>
    </source>
</evidence>
<dbReference type="PROSITE" id="PS50885">
    <property type="entry name" value="HAMP"/>
    <property type="match status" value="1"/>
</dbReference>
<keyword evidence="11 12" id="KW-0472">Membrane</keyword>
<feature type="domain" description="HAMP" evidence="14">
    <location>
        <begin position="213"/>
        <end position="265"/>
    </location>
</feature>
<dbReference type="SUPFAM" id="SSF55785">
    <property type="entry name" value="PYP-like sensor domain (PAS domain)"/>
    <property type="match status" value="1"/>
</dbReference>
<dbReference type="SMART" id="SM00091">
    <property type="entry name" value="PAS"/>
    <property type="match status" value="1"/>
</dbReference>